<reference evidence="1" key="1">
    <citation type="submission" date="2023-05" db="EMBL/GenBank/DDBJ databases">
        <title>Nepenthes gracilis genome sequencing.</title>
        <authorList>
            <person name="Fukushima K."/>
        </authorList>
    </citation>
    <scope>NUCLEOTIDE SEQUENCE</scope>
    <source>
        <strain evidence="1">SING2019-196</strain>
    </source>
</reference>
<evidence type="ECO:0000313" key="2">
    <source>
        <dbReference type="Proteomes" id="UP001279734"/>
    </source>
</evidence>
<keyword evidence="2" id="KW-1185">Reference proteome</keyword>
<organism evidence="1 2">
    <name type="scientific">Nepenthes gracilis</name>
    <name type="common">Slender pitcher plant</name>
    <dbReference type="NCBI Taxonomy" id="150966"/>
    <lineage>
        <taxon>Eukaryota</taxon>
        <taxon>Viridiplantae</taxon>
        <taxon>Streptophyta</taxon>
        <taxon>Embryophyta</taxon>
        <taxon>Tracheophyta</taxon>
        <taxon>Spermatophyta</taxon>
        <taxon>Magnoliopsida</taxon>
        <taxon>eudicotyledons</taxon>
        <taxon>Gunneridae</taxon>
        <taxon>Pentapetalae</taxon>
        <taxon>Caryophyllales</taxon>
        <taxon>Nepenthaceae</taxon>
        <taxon>Nepenthes</taxon>
    </lineage>
</organism>
<protein>
    <submittedName>
        <fullName evidence="1">Uncharacterized protein</fullName>
    </submittedName>
</protein>
<gene>
    <name evidence="1" type="ORF">Nepgr_018720</name>
</gene>
<dbReference type="AlphaFoldDB" id="A0AAD3SUD6"/>
<accession>A0AAD3SUD6</accession>
<sequence>MSGDCCVDLEEQIVSESIQQFVVPLPVAGVSDESGESLWTSFAIPLMDSTWVCGFIADPDTVLSRCWRRDGLLSSFRMWLKLGCCGNCCIGDGVGVGKELKVPLVSWSLDSDFLDRNHAAGPSFAVLCCVESLYPSAILLEVRRVGLDSILRKADVVEYVPCECRRAIDLVEELGRCADGVGCQPYAFRLFLMALLVGPRLSGAQAGEVALLVNLSLVDSCPSGFGERVLAED</sequence>
<comment type="caution">
    <text evidence="1">The sequence shown here is derived from an EMBL/GenBank/DDBJ whole genome shotgun (WGS) entry which is preliminary data.</text>
</comment>
<proteinExistence type="predicted"/>
<name>A0AAD3SUD6_NEPGR</name>
<dbReference type="EMBL" id="BSYO01000017">
    <property type="protein sequence ID" value="GMH16879.1"/>
    <property type="molecule type" value="Genomic_DNA"/>
</dbReference>
<evidence type="ECO:0000313" key="1">
    <source>
        <dbReference type="EMBL" id="GMH16879.1"/>
    </source>
</evidence>
<dbReference type="Proteomes" id="UP001279734">
    <property type="component" value="Unassembled WGS sequence"/>
</dbReference>